<reference evidence="2" key="1">
    <citation type="journal article" date="2020" name="Nat. Commun.">
        <title>Genome sequence of the cluster root forming white lupin.</title>
        <authorList>
            <person name="Hufnagel B."/>
            <person name="Marques A."/>
            <person name="Soriano A."/>
            <person name="Marques L."/>
            <person name="Divol F."/>
            <person name="Doumas P."/>
            <person name="Sallet E."/>
            <person name="Mancinotti D."/>
            <person name="Carrere S."/>
            <person name="Marande W."/>
            <person name="Arribat S."/>
            <person name="Keller J."/>
            <person name="Huneau C."/>
            <person name="Blein T."/>
            <person name="Aime D."/>
            <person name="Laguerre M."/>
            <person name="Taylor J."/>
            <person name="Schubert V."/>
            <person name="Nelson M."/>
            <person name="Geu-Flores F."/>
            <person name="Crespi M."/>
            <person name="Gallardo-Guerrero K."/>
            <person name="Delaux P.-M."/>
            <person name="Salse J."/>
            <person name="Berges H."/>
            <person name="Guyot R."/>
            <person name="Gouzy J."/>
            <person name="Peret B."/>
        </authorList>
    </citation>
    <scope>NUCLEOTIDE SEQUENCE [LARGE SCALE GENOMIC DNA]</scope>
    <source>
        <strain evidence="2">cv. Amiga</strain>
    </source>
</reference>
<accession>A0A6A4Q3R9</accession>
<dbReference type="OrthoDB" id="10487984at2759"/>
<dbReference type="Proteomes" id="UP000447434">
    <property type="component" value="Chromosome 8"/>
</dbReference>
<proteinExistence type="predicted"/>
<gene>
    <name evidence="1" type="ORF">Lalb_Chr08g0236511</name>
</gene>
<keyword evidence="1" id="KW-0418">Kinase</keyword>
<organism evidence="1 2">
    <name type="scientific">Lupinus albus</name>
    <name type="common">White lupine</name>
    <name type="synonym">Lupinus termis</name>
    <dbReference type="NCBI Taxonomy" id="3870"/>
    <lineage>
        <taxon>Eukaryota</taxon>
        <taxon>Viridiplantae</taxon>
        <taxon>Streptophyta</taxon>
        <taxon>Embryophyta</taxon>
        <taxon>Tracheophyta</taxon>
        <taxon>Spermatophyta</taxon>
        <taxon>Magnoliopsida</taxon>
        <taxon>eudicotyledons</taxon>
        <taxon>Gunneridae</taxon>
        <taxon>Pentapetalae</taxon>
        <taxon>rosids</taxon>
        <taxon>fabids</taxon>
        <taxon>Fabales</taxon>
        <taxon>Fabaceae</taxon>
        <taxon>Papilionoideae</taxon>
        <taxon>50 kb inversion clade</taxon>
        <taxon>genistoids sensu lato</taxon>
        <taxon>core genistoids</taxon>
        <taxon>Genisteae</taxon>
        <taxon>Lupinus</taxon>
    </lineage>
</organism>
<protein>
    <submittedName>
        <fullName evidence="1">Putative non-specific serine/threonine protein kinase</fullName>
    </submittedName>
</protein>
<keyword evidence="1" id="KW-0723">Serine/threonine-protein kinase</keyword>
<evidence type="ECO:0000313" key="1">
    <source>
        <dbReference type="EMBL" id="KAE9608511.1"/>
    </source>
</evidence>
<keyword evidence="2" id="KW-1185">Reference proteome</keyword>
<name>A0A6A4Q3R9_LUPAL</name>
<sequence length="125" mass="14333">MDYLNESSCPSLMEDLCCRTAAFCFLTRNYHTRMCKDLFLYWFEGIWMSFDSILNSANVERAYDGLLWTLRSLQELSSVLLLPNSMMEISSMSLSTLNEVSLSDTHTIVFSYDLVLGLGNKNGER</sequence>
<dbReference type="EMBL" id="WOCE01000008">
    <property type="protein sequence ID" value="KAE9608511.1"/>
    <property type="molecule type" value="Genomic_DNA"/>
</dbReference>
<dbReference type="PANTHER" id="PTHR37079:SF4">
    <property type="entry name" value="SERINE_THREONINE-PROTEIN KINASE ATM"/>
    <property type="match status" value="1"/>
</dbReference>
<dbReference type="AlphaFoldDB" id="A0A6A4Q3R9"/>
<keyword evidence="1" id="KW-0808">Transferase</keyword>
<dbReference type="PANTHER" id="PTHR37079">
    <property type="entry name" value="SERINE/THREONINE-PROTEIN KINASE ATM"/>
    <property type="match status" value="1"/>
</dbReference>
<comment type="caution">
    <text evidence="1">The sequence shown here is derived from an EMBL/GenBank/DDBJ whole genome shotgun (WGS) entry which is preliminary data.</text>
</comment>
<evidence type="ECO:0000313" key="2">
    <source>
        <dbReference type="Proteomes" id="UP000447434"/>
    </source>
</evidence>
<dbReference type="GO" id="GO:0004674">
    <property type="term" value="F:protein serine/threonine kinase activity"/>
    <property type="evidence" value="ECO:0007669"/>
    <property type="project" value="UniProtKB-KW"/>
</dbReference>
<dbReference type="GO" id="GO:0006974">
    <property type="term" value="P:DNA damage response"/>
    <property type="evidence" value="ECO:0007669"/>
    <property type="project" value="InterPro"/>
</dbReference>
<dbReference type="InterPro" id="IPR038980">
    <property type="entry name" value="ATM_plant"/>
</dbReference>